<reference evidence="5 6" key="1">
    <citation type="submission" date="2018-03" db="EMBL/GenBank/DDBJ databases">
        <title>Comparative genomics illustrates the genes involved in a hyperalkaliphilic mechanisms of Serpentinomonas isolated from highly-alkaline calcium-rich serpentinized springs.</title>
        <authorList>
            <person name="Suzuki S."/>
            <person name="Ishii S."/>
            <person name="Walworth N."/>
            <person name="Bird L."/>
            <person name="Kuenen J.G."/>
            <person name="Nealson K.H."/>
        </authorList>
    </citation>
    <scope>NUCLEOTIDE SEQUENCE [LARGE SCALE GENOMIC DNA]</scope>
    <source>
        <strain evidence="5 6">P1</strain>
    </source>
</reference>
<dbReference type="PROSITE" id="PS00138">
    <property type="entry name" value="SUBTILASE_SER"/>
    <property type="match status" value="1"/>
</dbReference>
<comment type="caution">
    <text evidence="5">The sequence shown here is derived from an EMBL/GenBank/DDBJ whole genome shotgun (WGS) entry which is preliminary data.</text>
</comment>
<dbReference type="InterPro" id="IPR000209">
    <property type="entry name" value="Peptidase_S8/S53_dom"/>
</dbReference>
<gene>
    <name evidence="5" type="ORF">C6P64_17550</name>
</gene>
<evidence type="ECO:0000256" key="1">
    <source>
        <dbReference type="ARBA" id="ARBA00022670"/>
    </source>
</evidence>
<dbReference type="Proteomes" id="UP000238589">
    <property type="component" value="Unassembled WGS sequence"/>
</dbReference>
<dbReference type="SUPFAM" id="SSF52743">
    <property type="entry name" value="Subtilisin-like"/>
    <property type="match status" value="1"/>
</dbReference>
<keyword evidence="6" id="KW-1185">Reference proteome</keyword>
<dbReference type="GO" id="GO:0004252">
    <property type="term" value="F:serine-type endopeptidase activity"/>
    <property type="evidence" value="ECO:0007669"/>
    <property type="project" value="InterPro"/>
</dbReference>
<keyword evidence="2" id="KW-0378">Hydrolase</keyword>
<dbReference type="InterPro" id="IPR023828">
    <property type="entry name" value="Peptidase_S8_Ser-AS"/>
</dbReference>
<dbReference type="AlphaFoldDB" id="A0A2S9K0F6"/>
<dbReference type="InterPro" id="IPR036852">
    <property type="entry name" value="Peptidase_S8/S53_dom_sf"/>
</dbReference>
<proteinExistence type="predicted"/>
<evidence type="ECO:0000256" key="3">
    <source>
        <dbReference type="ARBA" id="ARBA00022825"/>
    </source>
</evidence>
<accession>A0A2S9K0F6</accession>
<organism evidence="5 6">
    <name type="scientific">Malikia granosa</name>
    <dbReference type="NCBI Taxonomy" id="263067"/>
    <lineage>
        <taxon>Bacteria</taxon>
        <taxon>Pseudomonadati</taxon>
        <taxon>Pseudomonadota</taxon>
        <taxon>Betaproteobacteria</taxon>
        <taxon>Burkholderiales</taxon>
        <taxon>Comamonadaceae</taxon>
        <taxon>Malikia</taxon>
    </lineage>
</organism>
<keyword evidence="1" id="KW-0645">Protease</keyword>
<name>A0A2S9K0F6_9BURK</name>
<dbReference type="EMBL" id="PVLQ01000139">
    <property type="protein sequence ID" value="PRD63847.1"/>
    <property type="molecule type" value="Genomic_DNA"/>
</dbReference>
<dbReference type="RefSeq" id="WP_105749820.1">
    <property type="nucleotide sequence ID" value="NZ_PVLQ01000139.1"/>
</dbReference>
<evidence type="ECO:0000313" key="5">
    <source>
        <dbReference type="EMBL" id="PRD63847.1"/>
    </source>
</evidence>
<evidence type="ECO:0000259" key="4">
    <source>
        <dbReference type="Pfam" id="PF00082"/>
    </source>
</evidence>
<sequence length="84" mass="8715">MQNQFLVVGVDGNQTGLYGTSFAAPVVSGYAAIVGSKFTRATASQISNQLLNTARQDTIANYSAALHGRGEASLSRALAPLSIK</sequence>
<evidence type="ECO:0000313" key="6">
    <source>
        <dbReference type="Proteomes" id="UP000238589"/>
    </source>
</evidence>
<dbReference type="Gene3D" id="3.40.50.200">
    <property type="entry name" value="Peptidase S8/S53 domain"/>
    <property type="match status" value="1"/>
</dbReference>
<evidence type="ECO:0000256" key="2">
    <source>
        <dbReference type="ARBA" id="ARBA00022801"/>
    </source>
</evidence>
<dbReference type="GO" id="GO:0006508">
    <property type="term" value="P:proteolysis"/>
    <property type="evidence" value="ECO:0007669"/>
    <property type="project" value="UniProtKB-KW"/>
</dbReference>
<keyword evidence="3" id="KW-0720">Serine protease</keyword>
<protein>
    <recommendedName>
        <fullName evidence="4">Peptidase S8/S53 domain-containing protein</fullName>
    </recommendedName>
</protein>
<feature type="domain" description="Peptidase S8/S53" evidence="4">
    <location>
        <begin position="14"/>
        <end position="60"/>
    </location>
</feature>
<dbReference type="Pfam" id="PF00082">
    <property type="entry name" value="Peptidase_S8"/>
    <property type="match status" value="1"/>
</dbReference>